<comment type="caution">
    <text evidence="1">The sequence shown here is derived from an EMBL/GenBank/DDBJ whole genome shotgun (WGS) entry which is preliminary data.</text>
</comment>
<accession>A0ABU5GWI7</accession>
<proteinExistence type="predicted"/>
<reference evidence="1 2" key="1">
    <citation type="submission" date="2023-12" db="EMBL/GenBank/DDBJ databases">
        <title>the genome sequence of Hyalangium sp. s54d21.</title>
        <authorList>
            <person name="Zhang X."/>
        </authorList>
    </citation>
    <scope>NUCLEOTIDE SEQUENCE [LARGE SCALE GENOMIC DNA]</scope>
    <source>
        <strain evidence="2">s54d21</strain>
    </source>
</reference>
<evidence type="ECO:0000313" key="1">
    <source>
        <dbReference type="EMBL" id="MDY7225557.1"/>
    </source>
</evidence>
<keyword evidence="2" id="KW-1185">Reference proteome</keyword>
<dbReference type="SUPFAM" id="SSF75011">
    <property type="entry name" value="3-carboxy-cis,cis-mucoante lactonizing enzyme"/>
    <property type="match status" value="1"/>
</dbReference>
<dbReference type="Pfam" id="PF08309">
    <property type="entry name" value="LVIVD"/>
    <property type="match status" value="3"/>
</dbReference>
<protein>
    <recommendedName>
        <fullName evidence="3">Lipoprotein</fullName>
    </recommendedName>
</protein>
<dbReference type="EMBL" id="JAXIVS010000001">
    <property type="protein sequence ID" value="MDY7225557.1"/>
    <property type="molecule type" value="Genomic_DNA"/>
</dbReference>
<evidence type="ECO:0008006" key="3">
    <source>
        <dbReference type="Google" id="ProtNLM"/>
    </source>
</evidence>
<organism evidence="1 2">
    <name type="scientific">Hyalangium rubrum</name>
    <dbReference type="NCBI Taxonomy" id="3103134"/>
    <lineage>
        <taxon>Bacteria</taxon>
        <taxon>Pseudomonadati</taxon>
        <taxon>Myxococcota</taxon>
        <taxon>Myxococcia</taxon>
        <taxon>Myxococcales</taxon>
        <taxon>Cystobacterineae</taxon>
        <taxon>Archangiaceae</taxon>
        <taxon>Hyalangium</taxon>
    </lineage>
</organism>
<sequence length="485" mass="52571">MTRLLALFTGVLLLVTGCGKTEEPPAAECDYEDLDLTQCDTSTLGSLQADGIWNMNLTFAEGDTAPAVIRFSGEPQIAGLPMSDKRVESDVFLLTSEVQTVEQVPRTVRYLFAGCRASAPTQVQGTFRRCTSGKKDLEGTFEAKRVLRREGEAEASGVELVSELALPNGSARDIFLAGGYAYVAAREAGLYIFDISNPQAPTLAKALELNPTDNDAWHQVWVKNQTLYVASSKRGVLVFDLTNPKDPVSPKGYPTPGVDVRALAIDGDFLYAASPSPNAEVLILDLTKPREPVVAKRYFVEETDPSLGDLPWDVAVSGGRLYVSHGFYGLAVSNVADPRQPKLLGRYAYTGADTRTALVGTFGFRTLAFEAGEGWGAHLKVLNVSSPELITKGGEFKLRSEVAPSSMALVGTKLYVAHYQDGLRVLNVTEADTLEPLGYYNTWRESDGRRGNSFFEGASDVEAPGDGYLYVAETSRGLVILREQP</sequence>
<evidence type="ECO:0000313" key="2">
    <source>
        <dbReference type="Proteomes" id="UP001291309"/>
    </source>
</evidence>
<dbReference type="Proteomes" id="UP001291309">
    <property type="component" value="Unassembled WGS sequence"/>
</dbReference>
<dbReference type="RefSeq" id="WP_321544264.1">
    <property type="nucleotide sequence ID" value="NZ_JAXIVS010000001.1"/>
</dbReference>
<dbReference type="PROSITE" id="PS51257">
    <property type="entry name" value="PROKAR_LIPOPROTEIN"/>
    <property type="match status" value="1"/>
</dbReference>
<dbReference type="Gene3D" id="2.130.10.10">
    <property type="entry name" value="YVTN repeat-like/Quinoprotein amine dehydrogenase"/>
    <property type="match status" value="1"/>
</dbReference>
<name>A0ABU5GWI7_9BACT</name>
<dbReference type="InterPro" id="IPR013211">
    <property type="entry name" value="LVIVD"/>
</dbReference>
<dbReference type="InterPro" id="IPR015943">
    <property type="entry name" value="WD40/YVTN_repeat-like_dom_sf"/>
</dbReference>
<gene>
    <name evidence="1" type="ORF">SYV04_04150</name>
</gene>